<dbReference type="Proteomes" id="UP000235392">
    <property type="component" value="Unassembled WGS sequence"/>
</dbReference>
<protein>
    <recommendedName>
        <fullName evidence="2">MIF4G-like type 1 domain-containing protein</fullName>
    </recommendedName>
</protein>
<dbReference type="SUPFAM" id="SSF48371">
    <property type="entry name" value="ARM repeat"/>
    <property type="match status" value="1"/>
</dbReference>
<dbReference type="GO" id="GO:0000339">
    <property type="term" value="F:RNA cap binding"/>
    <property type="evidence" value="ECO:0007669"/>
    <property type="project" value="InterPro"/>
</dbReference>
<dbReference type="InterPro" id="IPR016024">
    <property type="entry name" value="ARM-type_fold"/>
</dbReference>
<dbReference type="PANTHER" id="PTHR12412:SF2">
    <property type="entry name" value="NUCLEAR CAP-BINDING PROTEIN SUBUNIT 1"/>
    <property type="match status" value="1"/>
</dbReference>
<dbReference type="PANTHER" id="PTHR12412">
    <property type="entry name" value="CAP BINDING PROTEIN"/>
    <property type="match status" value="1"/>
</dbReference>
<gene>
    <name evidence="3" type="ORF">PCASD_18671</name>
</gene>
<dbReference type="GO" id="GO:0005634">
    <property type="term" value="C:nucleus"/>
    <property type="evidence" value="ECO:0007669"/>
    <property type="project" value="TreeGrafter"/>
</dbReference>
<feature type="region of interest" description="Disordered" evidence="1">
    <location>
        <begin position="211"/>
        <end position="240"/>
    </location>
</feature>
<dbReference type="InterPro" id="IPR015172">
    <property type="entry name" value="MIF4G-like_typ-1"/>
</dbReference>
<sequence>MFAIPTLPIRPVVYYHSLIVELCRLSPSTVASALGKSVRRLYGGLGEVGPDAVTIRLEPEGIRRFAEWFGVHLSNFGFLWAWKDWMEITELPVSHSKWVFVSRVIELEIRLSYYDRIKETVPSAFSDAGLIPSDAPGPIFEHEDSEEGVTVGSAQQQEELEAPRRSEIAATEKELEANLAEQVVVLAKAIGRFSRARSDAEDLLNKEQEAAAAAAEAAGEGGGTAAEAEGEKAPTEEKEFGPEISAQFEQIMERLDHRPPPAGEHGIDDAHKAAPNDALLPLTNGALNVDNKVREELRVAKDWVNTVGLQSM</sequence>
<dbReference type="GO" id="GO:0003729">
    <property type="term" value="F:mRNA binding"/>
    <property type="evidence" value="ECO:0007669"/>
    <property type="project" value="TreeGrafter"/>
</dbReference>
<feature type="domain" description="MIF4G-like type 1" evidence="2">
    <location>
        <begin position="2"/>
        <end position="122"/>
    </location>
</feature>
<reference evidence="3 4" key="1">
    <citation type="submission" date="2017-11" db="EMBL/GenBank/DDBJ databases">
        <title>De novo assembly and phasing of dikaryotic genomes from two isolates of Puccinia coronata f. sp. avenae, the causal agent of oat crown rust.</title>
        <authorList>
            <person name="Miller M.E."/>
            <person name="Zhang Y."/>
            <person name="Omidvar V."/>
            <person name="Sperschneider J."/>
            <person name="Schwessinger B."/>
            <person name="Raley C."/>
            <person name="Palmer J.M."/>
            <person name="Garnica D."/>
            <person name="Upadhyaya N."/>
            <person name="Rathjen J."/>
            <person name="Taylor J.M."/>
            <person name="Park R.F."/>
            <person name="Dodds P.N."/>
            <person name="Hirsch C.D."/>
            <person name="Kianian S.F."/>
            <person name="Figueroa M."/>
        </authorList>
    </citation>
    <scope>NUCLEOTIDE SEQUENCE [LARGE SCALE GENOMIC DNA]</scope>
    <source>
        <strain evidence="3">12SD80</strain>
    </source>
</reference>
<name>A0A2N5SWV3_9BASI</name>
<accession>A0A2N5SWV3</accession>
<dbReference type="GO" id="GO:0006406">
    <property type="term" value="P:mRNA export from nucleus"/>
    <property type="evidence" value="ECO:0007669"/>
    <property type="project" value="InterPro"/>
</dbReference>
<feature type="region of interest" description="Disordered" evidence="1">
    <location>
        <begin position="135"/>
        <end position="163"/>
    </location>
</feature>
<dbReference type="InterPro" id="IPR027159">
    <property type="entry name" value="CBP80"/>
</dbReference>
<dbReference type="Gene3D" id="1.25.40.180">
    <property type="match status" value="1"/>
</dbReference>
<proteinExistence type="predicted"/>
<dbReference type="AlphaFoldDB" id="A0A2N5SWV3"/>
<evidence type="ECO:0000313" key="3">
    <source>
        <dbReference type="EMBL" id="PLW17718.1"/>
    </source>
</evidence>
<feature type="compositionally biased region" description="Basic and acidic residues" evidence="1">
    <location>
        <begin position="229"/>
        <end position="240"/>
    </location>
</feature>
<evidence type="ECO:0000259" key="2">
    <source>
        <dbReference type="Pfam" id="PF09088"/>
    </source>
</evidence>
<dbReference type="GO" id="GO:0005846">
    <property type="term" value="C:nuclear cap binding complex"/>
    <property type="evidence" value="ECO:0007669"/>
    <property type="project" value="InterPro"/>
</dbReference>
<comment type="caution">
    <text evidence="3">The sequence shown here is derived from an EMBL/GenBank/DDBJ whole genome shotgun (WGS) entry which is preliminary data.</text>
</comment>
<evidence type="ECO:0000313" key="4">
    <source>
        <dbReference type="Proteomes" id="UP000235392"/>
    </source>
</evidence>
<dbReference type="EMBL" id="PGCI01000746">
    <property type="protein sequence ID" value="PLW17718.1"/>
    <property type="molecule type" value="Genomic_DNA"/>
</dbReference>
<dbReference type="GO" id="GO:0000184">
    <property type="term" value="P:nuclear-transcribed mRNA catabolic process, nonsense-mediated decay"/>
    <property type="evidence" value="ECO:0007669"/>
    <property type="project" value="TreeGrafter"/>
</dbReference>
<organism evidence="3 4">
    <name type="scientific">Puccinia coronata f. sp. avenae</name>
    <dbReference type="NCBI Taxonomy" id="200324"/>
    <lineage>
        <taxon>Eukaryota</taxon>
        <taxon>Fungi</taxon>
        <taxon>Dikarya</taxon>
        <taxon>Basidiomycota</taxon>
        <taxon>Pucciniomycotina</taxon>
        <taxon>Pucciniomycetes</taxon>
        <taxon>Pucciniales</taxon>
        <taxon>Pucciniaceae</taxon>
        <taxon>Puccinia</taxon>
    </lineage>
</organism>
<evidence type="ECO:0000256" key="1">
    <source>
        <dbReference type="SAM" id="MobiDB-lite"/>
    </source>
</evidence>
<dbReference type="Pfam" id="PF09088">
    <property type="entry name" value="MIF4G_like"/>
    <property type="match status" value="1"/>
</dbReference>